<dbReference type="GO" id="GO:0015297">
    <property type="term" value="F:antiporter activity"/>
    <property type="evidence" value="ECO:0007669"/>
    <property type="project" value="InterPro"/>
</dbReference>
<feature type="transmembrane region" description="Helical" evidence="2">
    <location>
        <begin position="157"/>
        <end position="176"/>
    </location>
</feature>
<feature type="transmembrane region" description="Helical" evidence="2">
    <location>
        <begin position="351"/>
        <end position="371"/>
    </location>
</feature>
<dbReference type="GO" id="GO:0042910">
    <property type="term" value="F:xenobiotic transmembrane transporter activity"/>
    <property type="evidence" value="ECO:0007669"/>
    <property type="project" value="InterPro"/>
</dbReference>
<dbReference type="Pfam" id="PF01554">
    <property type="entry name" value="MatE"/>
    <property type="match status" value="2"/>
</dbReference>
<dbReference type="InterPro" id="IPR050222">
    <property type="entry name" value="MATE_MdtK"/>
</dbReference>
<keyword evidence="2" id="KW-0472">Membrane</keyword>
<dbReference type="EMBL" id="BBMR01000002">
    <property type="protein sequence ID" value="GAL17889.1"/>
    <property type="molecule type" value="Genomic_DNA"/>
</dbReference>
<keyword evidence="1" id="KW-0813">Transport</keyword>
<dbReference type="InterPro" id="IPR002528">
    <property type="entry name" value="MATE_fam"/>
</dbReference>
<proteinExistence type="predicted"/>
<feature type="transmembrane region" description="Helical" evidence="2">
    <location>
        <begin position="411"/>
        <end position="434"/>
    </location>
</feature>
<dbReference type="PANTHER" id="PTHR43298">
    <property type="entry name" value="MULTIDRUG RESISTANCE PROTEIN NORM-RELATED"/>
    <property type="match status" value="1"/>
</dbReference>
<reference evidence="3 4" key="1">
    <citation type="submission" date="2014-09" db="EMBL/GenBank/DDBJ databases">
        <title>Vibrio maritimus JCM 19235. (C45) whole genome shotgun sequence.</title>
        <authorList>
            <person name="Sawabe T."/>
            <person name="Meirelles P."/>
            <person name="Nakanishi M."/>
            <person name="Sayaka M."/>
            <person name="Hattori M."/>
            <person name="Ohkuma M."/>
        </authorList>
    </citation>
    <scope>NUCLEOTIDE SEQUENCE [LARGE SCALE GENOMIC DNA]</scope>
    <source>
        <strain evidence="4">JCM19235</strain>
    </source>
</reference>
<accession>A0A090RUJ8</accession>
<feature type="transmembrane region" description="Helical" evidence="2">
    <location>
        <begin position="121"/>
        <end position="145"/>
    </location>
</feature>
<protein>
    <submittedName>
        <fullName evidence="3">Multidrug and toxin extrusion (MATE) family efflux pump YdhE/NorM homolog</fullName>
    </submittedName>
</protein>
<organism evidence="3 4">
    <name type="scientific">Vibrio maritimus</name>
    <dbReference type="NCBI Taxonomy" id="990268"/>
    <lineage>
        <taxon>Bacteria</taxon>
        <taxon>Pseudomonadati</taxon>
        <taxon>Pseudomonadota</taxon>
        <taxon>Gammaproteobacteria</taxon>
        <taxon>Vibrionales</taxon>
        <taxon>Vibrionaceae</taxon>
        <taxon>Vibrio</taxon>
    </lineage>
</organism>
<dbReference type="OrthoDB" id="9780160at2"/>
<name>A0A090RUJ8_9VIBR</name>
<feature type="transmembrane region" description="Helical" evidence="2">
    <location>
        <begin position="313"/>
        <end position="331"/>
    </location>
</feature>
<comment type="caution">
    <text evidence="3">The sequence shown here is derived from an EMBL/GenBank/DDBJ whole genome shotgun (WGS) entry which is preliminary data.</text>
</comment>
<gene>
    <name evidence="3" type="ORF">JCM19235_6442</name>
</gene>
<keyword evidence="4" id="KW-1185">Reference proteome</keyword>
<dbReference type="GO" id="GO:0005886">
    <property type="term" value="C:plasma membrane"/>
    <property type="evidence" value="ECO:0007669"/>
    <property type="project" value="TreeGrafter"/>
</dbReference>
<feature type="transmembrane region" description="Helical" evidence="2">
    <location>
        <begin position="182"/>
        <end position="207"/>
    </location>
</feature>
<evidence type="ECO:0000256" key="2">
    <source>
        <dbReference type="SAM" id="Phobius"/>
    </source>
</evidence>
<evidence type="ECO:0000313" key="3">
    <source>
        <dbReference type="EMBL" id="GAL17889.1"/>
    </source>
</evidence>
<feature type="transmembrane region" description="Helical" evidence="2">
    <location>
        <begin position="44"/>
        <end position="69"/>
    </location>
</feature>
<evidence type="ECO:0000256" key="1">
    <source>
        <dbReference type="ARBA" id="ARBA00022448"/>
    </source>
</evidence>
<feature type="transmembrane region" description="Helical" evidence="2">
    <location>
        <begin position="228"/>
        <end position="250"/>
    </location>
</feature>
<sequence length="450" mass="48619">MKRILSLATPLIISQLIAMALVLTDVWMMAQLSVSDLAGGGLGASVYTFVFLVAGSTVGCVANLIAIAYGQSVARPEHGLKQVRLAVKGAVMLSILLTIILTSAFVFAPDFLRMAKQPEEVIIVAMTYLDTLKWAMLPTLLLLILRGLTSNYGDAKSVMIMSLATVALNVPFSYLLAFNMGWGIAGLGLGTTLAASLVLLGYGYWVFRRPTYYRFAPWLNLDEYEWRLMLPLLSMGIPIAIAAALEMGLIYGGTLMAGFIGVTALALHQILLQCLSFTWNINFGFSQAAAILVGKEFGNNNLAGVKAVSKRSFALVTILSAVLAIVFIMWPEAIASLFQLDGEGEHELTDMLASLIWVVALSFIVDAWQLLAINLLRGMKIVVLPTVMTAIGYWVFGLPAAWLLMSRYELAGIWGGILVGLAATGLLLLAQLVFELKRTKLGTFSNAHTA</sequence>
<keyword evidence="2" id="KW-1133">Transmembrane helix</keyword>
<dbReference type="NCBIfam" id="TIGR00797">
    <property type="entry name" value="matE"/>
    <property type="match status" value="1"/>
</dbReference>
<evidence type="ECO:0000313" key="4">
    <source>
        <dbReference type="Proteomes" id="UP000029228"/>
    </source>
</evidence>
<reference evidence="3 4" key="2">
    <citation type="submission" date="2014-09" db="EMBL/GenBank/DDBJ databases">
        <authorList>
            <consortium name="NBRP consortium"/>
            <person name="Sawabe T."/>
            <person name="Meirelles P."/>
            <person name="Nakanishi M."/>
            <person name="Sayaka M."/>
            <person name="Hattori M."/>
            <person name="Ohkuma M."/>
        </authorList>
    </citation>
    <scope>NUCLEOTIDE SEQUENCE [LARGE SCALE GENOMIC DNA]</scope>
    <source>
        <strain evidence="4">JCM19235</strain>
    </source>
</reference>
<feature type="transmembrane region" description="Helical" evidence="2">
    <location>
        <begin position="383"/>
        <end position="405"/>
    </location>
</feature>
<keyword evidence="2" id="KW-0812">Transmembrane</keyword>
<dbReference type="PANTHER" id="PTHR43298:SF2">
    <property type="entry name" value="FMN_FAD EXPORTER YEEO-RELATED"/>
    <property type="match status" value="1"/>
</dbReference>
<feature type="transmembrane region" description="Helical" evidence="2">
    <location>
        <begin position="90"/>
        <end position="109"/>
    </location>
</feature>
<dbReference type="Proteomes" id="UP000029228">
    <property type="component" value="Unassembled WGS sequence"/>
</dbReference>
<dbReference type="AlphaFoldDB" id="A0A090RUJ8"/>
<dbReference type="STRING" id="990268.JCM19235_6442"/>